<comment type="caution">
    <text evidence="2">The sequence shown here is derived from an EMBL/GenBank/DDBJ whole genome shotgun (WGS) entry which is preliminary data.</text>
</comment>
<sequence>MDTHDVGGDTSTLSISWVYTLGIYIRNRISDGGRGGLIERGGLDGGKLWSDGREQGHQYCLSQDRIQQRKLLFLLITEQVVLSISKALSRRCGNGYYQLPSRSRSVLKVHRQSLSNRNKKIAGARPSDGPVRAAAAR</sequence>
<protein>
    <submittedName>
        <fullName evidence="2">Uncharacterized protein</fullName>
    </submittedName>
</protein>
<evidence type="ECO:0000313" key="2">
    <source>
        <dbReference type="EMBL" id="GBP38555.1"/>
    </source>
</evidence>
<keyword evidence="3" id="KW-1185">Reference proteome</keyword>
<dbReference type="Proteomes" id="UP000299102">
    <property type="component" value="Unassembled WGS sequence"/>
</dbReference>
<dbReference type="AlphaFoldDB" id="A0A4C1VLC3"/>
<evidence type="ECO:0000313" key="3">
    <source>
        <dbReference type="Proteomes" id="UP000299102"/>
    </source>
</evidence>
<evidence type="ECO:0000256" key="1">
    <source>
        <dbReference type="SAM" id="MobiDB-lite"/>
    </source>
</evidence>
<organism evidence="2 3">
    <name type="scientific">Eumeta variegata</name>
    <name type="common">Bagworm moth</name>
    <name type="synonym">Eumeta japonica</name>
    <dbReference type="NCBI Taxonomy" id="151549"/>
    <lineage>
        <taxon>Eukaryota</taxon>
        <taxon>Metazoa</taxon>
        <taxon>Ecdysozoa</taxon>
        <taxon>Arthropoda</taxon>
        <taxon>Hexapoda</taxon>
        <taxon>Insecta</taxon>
        <taxon>Pterygota</taxon>
        <taxon>Neoptera</taxon>
        <taxon>Endopterygota</taxon>
        <taxon>Lepidoptera</taxon>
        <taxon>Glossata</taxon>
        <taxon>Ditrysia</taxon>
        <taxon>Tineoidea</taxon>
        <taxon>Psychidae</taxon>
        <taxon>Oiketicinae</taxon>
        <taxon>Eumeta</taxon>
    </lineage>
</organism>
<dbReference type="EMBL" id="BGZK01000351">
    <property type="protein sequence ID" value="GBP38555.1"/>
    <property type="molecule type" value="Genomic_DNA"/>
</dbReference>
<name>A0A4C1VLC3_EUMVA</name>
<reference evidence="2 3" key="1">
    <citation type="journal article" date="2019" name="Commun. Biol.">
        <title>The bagworm genome reveals a unique fibroin gene that provides high tensile strength.</title>
        <authorList>
            <person name="Kono N."/>
            <person name="Nakamura H."/>
            <person name="Ohtoshi R."/>
            <person name="Tomita M."/>
            <person name="Numata K."/>
            <person name="Arakawa K."/>
        </authorList>
    </citation>
    <scope>NUCLEOTIDE SEQUENCE [LARGE SCALE GENOMIC DNA]</scope>
</reference>
<accession>A0A4C1VLC3</accession>
<proteinExistence type="predicted"/>
<feature type="region of interest" description="Disordered" evidence="1">
    <location>
        <begin position="117"/>
        <end position="137"/>
    </location>
</feature>
<gene>
    <name evidence="2" type="ORF">EVAR_96157_1</name>
</gene>